<proteinExistence type="predicted"/>
<feature type="transmembrane region" description="Helical" evidence="1">
    <location>
        <begin position="275"/>
        <end position="299"/>
    </location>
</feature>
<dbReference type="Proteomes" id="UP000010433">
    <property type="component" value="Unassembled WGS sequence"/>
</dbReference>
<evidence type="ECO:0000313" key="3">
    <source>
        <dbReference type="Proteomes" id="UP000010433"/>
    </source>
</evidence>
<dbReference type="EMBL" id="AMEP01000095">
    <property type="protein sequence ID" value="EKX99860.1"/>
    <property type="molecule type" value="Genomic_DNA"/>
</dbReference>
<comment type="caution">
    <text evidence="2">The sequence shown here is derived from an EMBL/GenBank/DDBJ whole genome shotgun (WGS) entry which is preliminary data.</text>
</comment>
<dbReference type="RefSeq" id="WP_009162810.1">
    <property type="nucleotide sequence ID" value="NZ_KB291002.1"/>
</dbReference>
<evidence type="ECO:0000256" key="1">
    <source>
        <dbReference type="SAM" id="Phobius"/>
    </source>
</evidence>
<evidence type="ECO:0008006" key="4">
    <source>
        <dbReference type="Google" id="ProtNLM"/>
    </source>
</evidence>
<protein>
    <recommendedName>
        <fullName evidence="4">Efflux ABC transporter, permease protein</fullName>
    </recommendedName>
</protein>
<organism evidence="2 3">
    <name type="scientific">Hoylesella saccharolytica F0055</name>
    <dbReference type="NCBI Taxonomy" id="1127699"/>
    <lineage>
        <taxon>Bacteria</taxon>
        <taxon>Pseudomonadati</taxon>
        <taxon>Bacteroidota</taxon>
        <taxon>Bacteroidia</taxon>
        <taxon>Bacteroidales</taxon>
        <taxon>Prevotellaceae</taxon>
        <taxon>Hoylesella</taxon>
    </lineage>
</organism>
<evidence type="ECO:0000313" key="2">
    <source>
        <dbReference type="EMBL" id="EKX99860.1"/>
    </source>
</evidence>
<dbReference type="STRING" id="1127699.HMPREF9151_01502"/>
<feature type="transmembrane region" description="Helical" evidence="1">
    <location>
        <begin position="365"/>
        <end position="386"/>
    </location>
</feature>
<dbReference type="HOGENOM" id="CLU_699595_0_0_10"/>
<dbReference type="OrthoDB" id="1011751at2"/>
<name>L1N965_9BACT</name>
<accession>L1N965</accession>
<keyword evidence="1" id="KW-0472">Membrane</keyword>
<sequence length="401" mass="45076">MKLVWKLLRRHISIPQFIGFFFANLFGMLVVLFGFQFYNDVLPVFTSGDSFMKADYLIISKQIGTAETLSGRTHDFSESEQNELSQQPFVKRWAKFTAAEYKATASMRINNTNILNAEMFFESIPDSFVDIALNHWKYLPDSDNVPVILPRSYLAMYNFGFAQTHSLPKISEGLVGMLHLDIVIRGNGHEKHFIGKVVGFSSKLNTILVPQSFMDSSNGQFAPGTHNNPTRLMIEATNPTDERIAHYLSEKNYELEDNNLDAEKTAYFLKLTVSIVMGVGIIISALSFYVLLLSIYLLVQKNTSKLQNLLLIGYSSMEVSLPYQLLTAGLNVFVLLLAQVGLLFARSVYMQLLEGLFPDIPEGSQLPSLLIGLLLLILVTAINVVVIRRKIVRIGKGKDEE</sequence>
<keyword evidence="1" id="KW-0812">Transmembrane</keyword>
<feature type="transmembrane region" description="Helical" evidence="1">
    <location>
        <begin position="320"/>
        <end position="345"/>
    </location>
</feature>
<feature type="transmembrane region" description="Helical" evidence="1">
    <location>
        <begin position="12"/>
        <end position="38"/>
    </location>
</feature>
<dbReference type="PATRIC" id="fig|1127699.3.peg.1384"/>
<keyword evidence="3" id="KW-1185">Reference proteome</keyword>
<gene>
    <name evidence="2" type="ORF">HMPREF9151_01502</name>
</gene>
<reference evidence="2 3" key="1">
    <citation type="submission" date="2012-05" db="EMBL/GenBank/DDBJ databases">
        <authorList>
            <person name="Weinstock G."/>
            <person name="Sodergren E."/>
            <person name="Lobos E.A."/>
            <person name="Fulton L."/>
            <person name="Fulton R."/>
            <person name="Courtney L."/>
            <person name="Fronick C."/>
            <person name="O'Laughlin M."/>
            <person name="Godfrey J."/>
            <person name="Wilson R.M."/>
            <person name="Miner T."/>
            <person name="Farmer C."/>
            <person name="Delehaunty K."/>
            <person name="Cordes M."/>
            <person name="Minx P."/>
            <person name="Tomlinson C."/>
            <person name="Chen J."/>
            <person name="Wollam A."/>
            <person name="Pepin K.H."/>
            <person name="Bhonagiri V."/>
            <person name="Zhang X."/>
            <person name="Suruliraj S."/>
            <person name="Warren W."/>
            <person name="Mitreva M."/>
            <person name="Mardis E.R."/>
            <person name="Wilson R.K."/>
        </authorList>
    </citation>
    <scope>NUCLEOTIDE SEQUENCE [LARGE SCALE GENOMIC DNA]</scope>
    <source>
        <strain evidence="2 3">F0055</strain>
    </source>
</reference>
<dbReference type="AlphaFoldDB" id="L1N965"/>
<keyword evidence="1" id="KW-1133">Transmembrane helix</keyword>